<feature type="domain" description="HTH lacI-type" evidence="4">
    <location>
        <begin position="3"/>
        <end position="57"/>
    </location>
</feature>
<keyword evidence="3" id="KW-0804">Transcription</keyword>
<dbReference type="CDD" id="cd06267">
    <property type="entry name" value="PBP1_LacI_sugar_binding-like"/>
    <property type="match status" value="1"/>
</dbReference>
<keyword evidence="2" id="KW-0238">DNA-binding</keyword>
<dbReference type="GO" id="GO:0000976">
    <property type="term" value="F:transcription cis-regulatory region binding"/>
    <property type="evidence" value="ECO:0007669"/>
    <property type="project" value="TreeGrafter"/>
</dbReference>
<evidence type="ECO:0000313" key="6">
    <source>
        <dbReference type="Proteomes" id="UP000264006"/>
    </source>
</evidence>
<evidence type="ECO:0000259" key="4">
    <source>
        <dbReference type="PROSITE" id="PS50932"/>
    </source>
</evidence>
<proteinExistence type="predicted"/>
<dbReference type="Gene3D" id="1.10.260.40">
    <property type="entry name" value="lambda repressor-like DNA-binding domains"/>
    <property type="match status" value="1"/>
</dbReference>
<dbReference type="SMART" id="SM00354">
    <property type="entry name" value="HTH_LACI"/>
    <property type="match status" value="1"/>
</dbReference>
<dbReference type="PANTHER" id="PTHR30146">
    <property type="entry name" value="LACI-RELATED TRANSCRIPTIONAL REPRESSOR"/>
    <property type="match status" value="1"/>
</dbReference>
<organism evidence="5 6">
    <name type="scientific">Euzebya pacifica</name>
    <dbReference type="NCBI Taxonomy" id="1608957"/>
    <lineage>
        <taxon>Bacteria</taxon>
        <taxon>Bacillati</taxon>
        <taxon>Actinomycetota</taxon>
        <taxon>Nitriliruptoria</taxon>
        <taxon>Euzebyales</taxon>
    </lineage>
</organism>
<dbReference type="OrthoDB" id="3324394at2"/>
<dbReference type="InterPro" id="IPR046335">
    <property type="entry name" value="LacI/GalR-like_sensor"/>
</dbReference>
<dbReference type="Proteomes" id="UP000264006">
    <property type="component" value="Chromosome"/>
</dbReference>
<dbReference type="PROSITE" id="PS50932">
    <property type="entry name" value="HTH_LACI_2"/>
    <property type="match status" value="1"/>
</dbReference>
<dbReference type="SUPFAM" id="SSF47413">
    <property type="entry name" value="lambda repressor-like DNA-binding domains"/>
    <property type="match status" value="1"/>
</dbReference>
<dbReference type="SUPFAM" id="SSF53822">
    <property type="entry name" value="Periplasmic binding protein-like I"/>
    <property type="match status" value="1"/>
</dbReference>
<dbReference type="CDD" id="cd01392">
    <property type="entry name" value="HTH_LacI"/>
    <property type="match status" value="1"/>
</dbReference>
<evidence type="ECO:0000256" key="1">
    <source>
        <dbReference type="ARBA" id="ARBA00023015"/>
    </source>
</evidence>
<dbReference type="PANTHER" id="PTHR30146:SF153">
    <property type="entry name" value="LACTOSE OPERON REPRESSOR"/>
    <property type="match status" value="1"/>
</dbReference>
<keyword evidence="6" id="KW-1185">Reference proteome</keyword>
<dbReference type="InterPro" id="IPR010982">
    <property type="entry name" value="Lambda_DNA-bd_dom_sf"/>
</dbReference>
<dbReference type="PRINTS" id="PR00036">
    <property type="entry name" value="HTHLACI"/>
</dbReference>
<dbReference type="AlphaFoldDB" id="A0A346Y162"/>
<dbReference type="PROSITE" id="PS00356">
    <property type="entry name" value="HTH_LACI_1"/>
    <property type="match status" value="1"/>
</dbReference>
<evidence type="ECO:0000256" key="3">
    <source>
        <dbReference type="ARBA" id="ARBA00023163"/>
    </source>
</evidence>
<dbReference type="KEGG" id="euz:DVS28_a3536"/>
<evidence type="ECO:0000313" key="5">
    <source>
        <dbReference type="EMBL" id="AXV08209.1"/>
    </source>
</evidence>
<accession>A0A346Y162</accession>
<dbReference type="InterPro" id="IPR000843">
    <property type="entry name" value="HTH_LacI"/>
</dbReference>
<dbReference type="Gene3D" id="3.40.50.2300">
    <property type="match status" value="2"/>
</dbReference>
<reference evidence="5 6" key="1">
    <citation type="submission" date="2018-09" db="EMBL/GenBank/DDBJ databases">
        <title>Complete genome sequence of Euzebya sp. DY32-46 isolated from seawater of Pacific Ocean.</title>
        <authorList>
            <person name="Xu L."/>
            <person name="Wu Y.-H."/>
            <person name="Xu X.-W."/>
        </authorList>
    </citation>
    <scope>NUCLEOTIDE SEQUENCE [LARGE SCALE GENOMIC DNA]</scope>
    <source>
        <strain evidence="5 6">DY32-46</strain>
    </source>
</reference>
<name>A0A346Y162_9ACTN</name>
<sequence>MRPRLKDVASLAGVSTATVSRVVNDRPGVSDAVRDRVVDALRQLEWEPSGMRGNPRRRTVGLLVPELTNPIFPAFAQGIESRLGRSGMTTILCTSSPDGVGERVHVEAVADIGVAAAVFVAGTHADTEADHGVYDDLRERGVAVIVVNGRAPGLEHLPAVTTDDVEAGRLATEHLLRLGHRRIGLAAGQLRYMAASQRREGWAAAMAAAGLDADQVVVEEAYTISGGRRAGDVLLDRGITGIVAASDVIALGVVQAVRARGLRVPEDVSVVGYDDSMLIPHTDPPLTTVRQPVDKLCRAIARLCVQAAEGAQLSTTELAFHPELIARESTGPAPA</sequence>
<dbReference type="Pfam" id="PF00356">
    <property type="entry name" value="LacI"/>
    <property type="match status" value="1"/>
</dbReference>
<gene>
    <name evidence="5" type="ORF">DVS28_a3536</name>
</gene>
<evidence type="ECO:0000256" key="2">
    <source>
        <dbReference type="ARBA" id="ARBA00023125"/>
    </source>
</evidence>
<protein>
    <submittedName>
        <fullName evidence="5">Maltose operon transcriptional repressor MalR, LacI family</fullName>
    </submittedName>
</protein>
<dbReference type="EMBL" id="CP031165">
    <property type="protein sequence ID" value="AXV08209.1"/>
    <property type="molecule type" value="Genomic_DNA"/>
</dbReference>
<dbReference type="InterPro" id="IPR028082">
    <property type="entry name" value="Peripla_BP_I"/>
</dbReference>
<dbReference type="GO" id="GO:0003700">
    <property type="term" value="F:DNA-binding transcription factor activity"/>
    <property type="evidence" value="ECO:0007669"/>
    <property type="project" value="TreeGrafter"/>
</dbReference>
<keyword evidence="1" id="KW-0805">Transcription regulation</keyword>
<dbReference type="RefSeq" id="WP_114592584.1">
    <property type="nucleotide sequence ID" value="NZ_CP031165.1"/>
</dbReference>
<dbReference type="Pfam" id="PF13377">
    <property type="entry name" value="Peripla_BP_3"/>
    <property type="match status" value="1"/>
</dbReference>